<dbReference type="InterPro" id="IPR039420">
    <property type="entry name" value="WalR-like"/>
</dbReference>
<dbReference type="Gene3D" id="3.40.50.2300">
    <property type="match status" value="1"/>
</dbReference>
<evidence type="ECO:0000256" key="5">
    <source>
        <dbReference type="ARBA" id="ARBA00023163"/>
    </source>
</evidence>
<feature type="region of interest" description="Disordered" evidence="7">
    <location>
        <begin position="133"/>
        <end position="163"/>
    </location>
</feature>
<name>A0A3L7JEW7_9HYPH</name>
<dbReference type="InterPro" id="IPR000160">
    <property type="entry name" value="GGDEF_dom"/>
</dbReference>
<dbReference type="InterPro" id="IPR011006">
    <property type="entry name" value="CheY-like_superfamily"/>
</dbReference>
<dbReference type="EMBL" id="RCWN01000001">
    <property type="protein sequence ID" value="RLQ88859.1"/>
    <property type="molecule type" value="Genomic_DNA"/>
</dbReference>
<dbReference type="SUPFAM" id="SSF52172">
    <property type="entry name" value="CheY-like"/>
    <property type="match status" value="1"/>
</dbReference>
<keyword evidence="2" id="KW-0902">Two-component regulatory system</keyword>
<gene>
    <name evidence="9" type="ORF">D8780_12130</name>
</gene>
<dbReference type="AlphaFoldDB" id="A0A3L7JEW7"/>
<evidence type="ECO:0000313" key="9">
    <source>
        <dbReference type="EMBL" id="RLQ88859.1"/>
    </source>
</evidence>
<evidence type="ECO:0000256" key="4">
    <source>
        <dbReference type="ARBA" id="ARBA00023125"/>
    </source>
</evidence>
<dbReference type="GO" id="GO:0006355">
    <property type="term" value="P:regulation of DNA-templated transcription"/>
    <property type="evidence" value="ECO:0007669"/>
    <property type="project" value="TreeGrafter"/>
</dbReference>
<dbReference type="GO" id="GO:0005829">
    <property type="term" value="C:cytosol"/>
    <property type="evidence" value="ECO:0007669"/>
    <property type="project" value="TreeGrafter"/>
</dbReference>
<evidence type="ECO:0000256" key="3">
    <source>
        <dbReference type="ARBA" id="ARBA00023015"/>
    </source>
</evidence>
<keyword evidence="4" id="KW-0238">DNA-binding</keyword>
<dbReference type="GO" id="GO:0000156">
    <property type="term" value="F:phosphorelay response regulator activity"/>
    <property type="evidence" value="ECO:0007669"/>
    <property type="project" value="TreeGrafter"/>
</dbReference>
<dbReference type="InterPro" id="IPR029787">
    <property type="entry name" value="Nucleotide_cyclase"/>
</dbReference>
<dbReference type="InterPro" id="IPR043128">
    <property type="entry name" value="Rev_trsase/Diguanyl_cyclase"/>
</dbReference>
<dbReference type="PROSITE" id="PS50110">
    <property type="entry name" value="RESPONSE_REGULATORY"/>
    <property type="match status" value="1"/>
</dbReference>
<dbReference type="Gene3D" id="3.30.70.270">
    <property type="match status" value="1"/>
</dbReference>
<dbReference type="Proteomes" id="UP000281094">
    <property type="component" value="Unassembled WGS sequence"/>
</dbReference>
<keyword evidence="3" id="KW-0805">Transcription regulation</keyword>
<feature type="compositionally biased region" description="Polar residues" evidence="7">
    <location>
        <begin position="151"/>
        <end position="161"/>
    </location>
</feature>
<evidence type="ECO:0000256" key="6">
    <source>
        <dbReference type="PROSITE-ProRule" id="PRU00169"/>
    </source>
</evidence>
<dbReference type="InterPro" id="IPR001789">
    <property type="entry name" value="Sig_transdc_resp-reg_receiver"/>
</dbReference>
<evidence type="ECO:0000259" key="8">
    <source>
        <dbReference type="PROSITE" id="PS50110"/>
    </source>
</evidence>
<evidence type="ECO:0000256" key="1">
    <source>
        <dbReference type="ARBA" id="ARBA00022553"/>
    </source>
</evidence>
<accession>A0A3L7JEW7</accession>
<dbReference type="GO" id="GO:0000976">
    <property type="term" value="F:transcription cis-regulatory region binding"/>
    <property type="evidence" value="ECO:0007669"/>
    <property type="project" value="TreeGrafter"/>
</dbReference>
<proteinExistence type="predicted"/>
<reference evidence="9 10" key="1">
    <citation type="submission" date="2018-10" db="EMBL/GenBank/DDBJ databases">
        <title>Notoacmeibacter sp. M2BS9Y-3-1, whole genome shotgun sequence.</title>
        <authorList>
            <person name="Tuo L."/>
        </authorList>
    </citation>
    <scope>NUCLEOTIDE SEQUENCE [LARGE SCALE GENOMIC DNA]</scope>
    <source>
        <strain evidence="9 10">M2BS9Y-3-1</strain>
    </source>
</reference>
<comment type="caution">
    <text evidence="9">The sequence shown here is derived from an EMBL/GenBank/DDBJ whole genome shotgun (WGS) entry which is preliminary data.</text>
</comment>
<evidence type="ECO:0000313" key="10">
    <source>
        <dbReference type="Proteomes" id="UP000281094"/>
    </source>
</evidence>
<dbReference type="SMART" id="SM00448">
    <property type="entry name" value="REC"/>
    <property type="match status" value="1"/>
</dbReference>
<evidence type="ECO:0000256" key="2">
    <source>
        <dbReference type="ARBA" id="ARBA00023012"/>
    </source>
</evidence>
<keyword evidence="10" id="KW-1185">Reference proteome</keyword>
<dbReference type="GO" id="GO:0032993">
    <property type="term" value="C:protein-DNA complex"/>
    <property type="evidence" value="ECO:0007669"/>
    <property type="project" value="TreeGrafter"/>
</dbReference>
<keyword evidence="1 6" id="KW-0597">Phosphoprotein</keyword>
<protein>
    <submittedName>
        <fullName evidence="9">Response regulator</fullName>
    </submittedName>
</protein>
<keyword evidence="5" id="KW-0804">Transcription</keyword>
<feature type="domain" description="Response regulatory" evidence="8">
    <location>
        <begin position="4"/>
        <end position="128"/>
    </location>
</feature>
<sequence>MVMRILVVDDSEDARDILSAALAIGGYEDVDYAESGENALSMLGVEPRNTAGQHFDVILIDVIMPGLNGIETCAKIRSDARYQDTPILMVTSINDSGSLSHAFIAGATDYVTKPFNRTELLARMRSACRLKGEVDRRHAREADTKSAPAGNEQTGPSQTFHPITGLFGPSILETWLRSDAAPMPSCILAVAIRNGKRLRSVHGSKHVEVGMKTISDALGRLPAGLTDFCAHYDDDILIVCLHGTSARQDAALISAIAERVRRLEIQTAESAVETTLSVGIGEARPEGEIPSKHSLVSTAIERMELVRSR</sequence>
<dbReference type="Pfam" id="PF00990">
    <property type="entry name" value="GGDEF"/>
    <property type="match status" value="1"/>
</dbReference>
<dbReference type="Pfam" id="PF00072">
    <property type="entry name" value="Response_reg"/>
    <property type="match status" value="1"/>
</dbReference>
<dbReference type="PANTHER" id="PTHR48111">
    <property type="entry name" value="REGULATOR OF RPOS"/>
    <property type="match status" value="1"/>
</dbReference>
<feature type="compositionally biased region" description="Basic and acidic residues" evidence="7">
    <location>
        <begin position="133"/>
        <end position="144"/>
    </location>
</feature>
<evidence type="ECO:0000256" key="7">
    <source>
        <dbReference type="SAM" id="MobiDB-lite"/>
    </source>
</evidence>
<dbReference type="PANTHER" id="PTHR48111:SF1">
    <property type="entry name" value="TWO-COMPONENT RESPONSE REGULATOR ORR33"/>
    <property type="match status" value="1"/>
</dbReference>
<dbReference type="SUPFAM" id="SSF55073">
    <property type="entry name" value="Nucleotide cyclase"/>
    <property type="match status" value="1"/>
</dbReference>
<organism evidence="9 10">
    <name type="scientific">Notoacmeibacter ruber</name>
    <dbReference type="NCBI Taxonomy" id="2670375"/>
    <lineage>
        <taxon>Bacteria</taxon>
        <taxon>Pseudomonadati</taxon>
        <taxon>Pseudomonadota</taxon>
        <taxon>Alphaproteobacteria</taxon>
        <taxon>Hyphomicrobiales</taxon>
        <taxon>Notoacmeibacteraceae</taxon>
        <taxon>Notoacmeibacter</taxon>
    </lineage>
</organism>
<feature type="modified residue" description="4-aspartylphosphate" evidence="6">
    <location>
        <position position="61"/>
    </location>
</feature>